<protein>
    <submittedName>
        <fullName evidence="8">2-oxoglutarate and iron-dependent oxygenase domain-containing protein 2</fullName>
    </submittedName>
</protein>
<name>A0A9W9YG46_9CNID</name>
<dbReference type="Proteomes" id="UP001163046">
    <property type="component" value="Unassembled WGS sequence"/>
</dbReference>
<evidence type="ECO:0000313" key="9">
    <source>
        <dbReference type="Proteomes" id="UP001163046"/>
    </source>
</evidence>
<dbReference type="AlphaFoldDB" id="A0A9W9YG46"/>
<keyword evidence="2" id="KW-0479">Metal-binding</keyword>
<proteinExistence type="predicted"/>
<reference evidence="8" key="1">
    <citation type="submission" date="2023-01" db="EMBL/GenBank/DDBJ databases">
        <title>Genome assembly of the deep-sea coral Lophelia pertusa.</title>
        <authorList>
            <person name="Herrera S."/>
            <person name="Cordes E."/>
        </authorList>
    </citation>
    <scope>NUCLEOTIDE SEQUENCE</scope>
    <source>
        <strain evidence="8">USNM1676648</strain>
        <tissue evidence="8">Polyp</tissue>
    </source>
</reference>
<evidence type="ECO:0000256" key="4">
    <source>
        <dbReference type="ARBA" id="ARBA00022964"/>
    </source>
</evidence>
<evidence type="ECO:0000256" key="5">
    <source>
        <dbReference type="ARBA" id="ARBA00023002"/>
    </source>
</evidence>
<dbReference type="EMBL" id="MU827785">
    <property type="protein sequence ID" value="KAJ7333906.1"/>
    <property type="molecule type" value="Genomic_DNA"/>
</dbReference>
<evidence type="ECO:0000313" key="8">
    <source>
        <dbReference type="EMBL" id="KAJ7333906.1"/>
    </source>
</evidence>
<dbReference type="GO" id="GO:0016705">
    <property type="term" value="F:oxidoreductase activity, acting on paired donors, with incorporation or reduction of molecular oxygen"/>
    <property type="evidence" value="ECO:0007669"/>
    <property type="project" value="InterPro"/>
</dbReference>
<comment type="cofactor">
    <cofactor evidence="1">
        <name>L-ascorbate</name>
        <dbReference type="ChEBI" id="CHEBI:38290"/>
    </cofactor>
</comment>
<dbReference type="Gene3D" id="2.60.120.620">
    <property type="entry name" value="q2cbj1_9rhob like domain"/>
    <property type="match status" value="1"/>
</dbReference>
<dbReference type="GO" id="GO:0031418">
    <property type="term" value="F:L-ascorbic acid binding"/>
    <property type="evidence" value="ECO:0007669"/>
    <property type="project" value="UniProtKB-KW"/>
</dbReference>
<comment type="caution">
    <text evidence="8">The sequence shown here is derived from an EMBL/GenBank/DDBJ whole genome shotgun (WGS) entry which is preliminary data.</text>
</comment>
<keyword evidence="6" id="KW-0408">Iron</keyword>
<accession>A0A9W9YG46</accession>
<dbReference type="InterPro" id="IPR005123">
    <property type="entry name" value="Oxoglu/Fe-dep_dioxygenase_dom"/>
</dbReference>
<dbReference type="InterPro" id="IPR006620">
    <property type="entry name" value="Pro_4_hyd_alph"/>
</dbReference>
<dbReference type="PANTHER" id="PTHR24014:SF4">
    <property type="entry name" value="2-OXOGLUTARATE AND IRON-DEPENDENT OXYGENASE DOMAIN-CONTAINING PROTEIN 2"/>
    <property type="match status" value="1"/>
</dbReference>
<evidence type="ECO:0000256" key="3">
    <source>
        <dbReference type="ARBA" id="ARBA00022896"/>
    </source>
</evidence>
<organism evidence="8 9">
    <name type="scientific">Desmophyllum pertusum</name>
    <dbReference type="NCBI Taxonomy" id="174260"/>
    <lineage>
        <taxon>Eukaryota</taxon>
        <taxon>Metazoa</taxon>
        <taxon>Cnidaria</taxon>
        <taxon>Anthozoa</taxon>
        <taxon>Hexacorallia</taxon>
        <taxon>Scleractinia</taxon>
        <taxon>Caryophylliina</taxon>
        <taxon>Caryophylliidae</taxon>
        <taxon>Desmophyllum</taxon>
    </lineage>
</organism>
<keyword evidence="9" id="KW-1185">Reference proteome</keyword>
<gene>
    <name evidence="8" type="primary">OGFOD2</name>
    <name evidence="8" type="ORF">OS493_016000</name>
</gene>
<keyword evidence="4" id="KW-0223">Dioxygenase</keyword>
<feature type="domain" description="Fe2OG dioxygenase" evidence="7">
    <location>
        <begin position="211"/>
        <end position="305"/>
    </location>
</feature>
<evidence type="ECO:0000256" key="1">
    <source>
        <dbReference type="ARBA" id="ARBA00001961"/>
    </source>
</evidence>
<sequence>MADEEEYFVCQCFFTHNIFLKDYEAHVVFEREEQFQREYRRALYNRGCKTDEQWQKAVKQVHEEIERRKKLGRDSQRRRKIIATKYKPLHPHVYTLQESFLADSFLSLVHYARDNMEATAAGLLSMVKHCDAKNVYAFQVFTPEFCQKFIEEINNFERTDLPKGRPNTMNNYGILLNELGFDEGFLSPLRTNYLMPITRLLYPEYGGDSLDSHKAFTVHYKIGEDLDLSYHYDNAEVTLNVSLGKEFSGGQLFFGDMRQVSLKETECTECEHTPSYGLLHRGQHMHGALPIHTGERINLIIWMRSSAVRNKLCPMCNAQPRLVPCAGGGDGFTTGCSVPVCSTL</sequence>
<evidence type="ECO:0000256" key="2">
    <source>
        <dbReference type="ARBA" id="ARBA00022723"/>
    </source>
</evidence>
<dbReference type="GO" id="GO:0005506">
    <property type="term" value="F:iron ion binding"/>
    <property type="evidence" value="ECO:0007669"/>
    <property type="project" value="InterPro"/>
</dbReference>
<dbReference type="Pfam" id="PF25238">
    <property type="entry name" value="OGFOD2-like"/>
    <property type="match status" value="1"/>
</dbReference>
<keyword evidence="5" id="KW-0560">Oxidoreductase</keyword>
<keyword evidence="3" id="KW-0847">Vitamin C</keyword>
<evidence type="ECO:0000259" key="7">
    <source>
        <dbReference type="PROSITE" id="PS51471"/>
    </source>
</evidence>
<dbReference type="OrthoDB" id="1736837at2759"/>
<dbReference type="SMART" id="SM00702">
    <property type="entry name" value="P4Hc"/>
    <property type="match status" value="1"/>
</dbReference>
<dbReference type="PROSITE" id="PS51471">
    <property type="entry name" value="FE2OG_OXY"/>
    <property type="match status" value="1"/>
</dbReference>
<evidence type="ECO:0000256" key="6">
    <source>
        <dbReference type="ARBA" id="ARBA00023004"/>
    </source>
</evidence>
<dbReference type="GO" id="GO:0051213">
    <property type="term" value="F:dioxygenase activity"/>
    <property type="evidence" value="ECO:0007669"/>
    <property type="project" value="UniProtKB-KW"/>
</dbReference>
<dbReference type="PANTHER" id="PTHR24014">
    <property type="entry name" value="2-OXOGLUTARATE AND IRON-DEPENDENT OXYGENASE DOMAIN-CONTAINING PROTEIN 2"/>
    <property type="match status" value="1"/>
</dbReference>